<dbReference type="EMBL" id="JACOOL010000004">
    <property type="protein sequence ID" value="MBC5636581.1"/>
    <property type="molecule type" value="Genomic_DNA"/>
</dbReference>
<dbReference type="Gene3D" id="3.30.200.20">
    <property type="entry name" value="Phosphorylase Kinase, domain 1"/>
    <property type="match status" value="1"/>
</dbReference>
<keyword evidence="4" id="KW-1185">Reference proteome</keyword>
<dbReference type="AlphaFoldDB" id="A0A923L529"/>
<sequence length="327" mass="38872">MEQAVELLYHKDILKEFLARYHLDSEHTLLGDFENYVYEVMREDQSFILRVTHSSHRSEEEIIGELEWVTFLQHNGANVPTVYFSSKGNWIEKQVAEDNSVFYACLFSKVKGKSVRSRDELFQDKLFASWGRETGKIHRITNRYLPTNGMRKHWHEDDLFRVELYVPDEPLVIERTKEIRTQLKELPQEDYGLIHNDVHNGNFFYDGKEIHIFDFDDACYFWHVSDIAIPLYYSCTSLFPNEGDQEEKSRFANKFITSFMEGYMDEMSPPKDWMELLSLFLKVRDVTLYAALNKKIAPENRNVKILRWMDQIKHRIEQCISIVTINQ</sequence>
<dbReference type="Proteomes" id="UP000637359">
    <property type="component" value="Unassembled WGS sequence"/>
</dbReference>
<evidence type="ECO:0000313" key="3">
    <source>
        <dbReference type="EMBL" id="MBC5636581.1"/>
    </source>
</evidence>
<comment type="similarity">
    <text evidence="1">Belongs to the pseudomonas-type ThrB family.</text>
</comment>
<dbReference type="SUPFAM" id="SSF56112">
    <property type="entry name" value="Protein kinase-like (PK-like)"/>
    <property type="match status" value="1"/>
</dbReference>
<dbReference type="InterPro" id="IPR011009">
    <property type="entry name" value="Kinase-like_dom_sf"/>
</dbReference>
<dbReference type="InterPro" id="IPR050249">
    <property type="entry name" value="Pseudomonas-type_ThrB"/>
</dbReference>
<organism evidence="3 4">
    <name type="scientific">Ornithinibacillus hominis</name>
    <dbReference type="NCBI Taxonomy" id="2763055"/>
    <lineage>
        <taxon>Bacteria</taxon>
        <taxon>Bacillati</taxon>
        <taxon>Bacillota</taxon>
        <taxon>Bacilli</taxon>
        <taxon>Bacillales</taxon>
        <taxon>Bacillaceae</taxon>
        <taxon>Ornithinibacillus</taxon>
    </lineage>
</organism>
<gene>
    <name evidence="3" type="ORF">H8S33_07060</name>
</gene>
<comment type="caution">
    <text evidence="3">The sequence shown here is derived from an EMBL/GenBank/DDBJ whole genome shotgun (WGS) entry which is preliminary data.</text>
</comment>
<dbReference type="Gene3D" id="3.90.1200.10">
    <property type="match status" value="1"/>
</dbReference>
<evidence type="ECO:0000313" key="4">
    <source>
        <dbReference type="Proteomes" id="UP000637359"/>
    </source>
</evidence>
<dbReference type="RefSeq" id="WP_186869285.1">
    <property type="nucleotide sequence ID" value="NZ_JACOOL010000004.1"/>
</dbReference>
<proteinExistence type="inferred from homology"/>
<dbReference type="GO" id="GO:0004413">
    <property type="term" value="F:homoserine kinase activity"/>
    <property type="evidence" value="ECO:0007669"/>
    <property type="project" value="TreeGrafter"/>
</dbReference>
<dbReference type="Pfam" id="PF01636">
    <property type="entry name" value="APH"/>
    <property type="match status" value="1"/>
</dbReference>
<accession>A0A923L529</accession>
<evidence type="ECO:0000256" key="1">
    <source>
        <dbReference type="ARBA" id="ARBA00038240"/>
    </source>
</evidence>
<feature type="domain" description="Aminoglycoside phosphotransferase" evidence="2">
    <location>
        <begin position="30"/>
        <end position="240"/>
    </location>
</feature>
<evidence type="ECO:0000259" key="2">
    <source>
        <dbReference type="Pfam" id="PF01636"/>
    </source>
</evidence>
<dbReference type="PANTHER" id="PTHR21064:SF6">
    <property type="entry name" value="AMINOGLYCOSIDE PHOSPHOTRANSFERASE DOMAIN-CONTAINING PROTEIN"/>
    <property type="match status" value="1"/>
</dbReference>
<protein>
    <submittedName>
        <fullName evidence="3">Phosphotransferase</fullName>
    </submittedName>
</protein>
<reference evidence="3" key="1">
    <citation type="submission" date="2020-08" db="EMBL/GenBank/DDBJ databases">
        <title>Genome public.</title>
        <authorList>
            <person name="Liu C."/>
            <person name="Sun Q."/>
        </authorList>
    </citation>
    <scope>NUCLEOTIDE SEQUENCE</scope>
    <source>
        <strain evidence="3">BX22</strain>
    </source>
</reference>
<dbReference type="GO" id="GO:0009088">
    <property type="term" value="P:threonine biosynthetic process"/>
    <property type="evidence" value="ECO:0007669"/>
    <property type="project" value="TreeGrafter"/>
</dbReference>
<dbReference type="InterPro" id="IPR002575">
    <property type="entry name" value="Aminoglycoside_PTrfase"/>
</dbReference>
<dbReference type="PANTHER" id="PTHR21064">
    <property type="entry name" value="AMINOGLYCOSIDE PHOSPHOTRANSFERASE DOMAIN-CONTAINING PROTEIN-RELATED"/>
    <property type="match status" value="1"/>
</dbReference>
<name>A0A923L529_9BACI</name>